<dbReference type="AlphaFoldDB" id="A0A6I3XIC2"/>
<reference evidence="3 4" key="1">
    <citation type="submission" date="2019-11" db="EMBL/GenBank/DDBJ databases">
        <title>Draft Genome Sequences of Six Type Strains of the Genus Massilia.</title>
        <authorList>
            <person name="Miess H."/>
            <person name="Frediansyah A."/>
            <person name="Goeker M."/>
            <person name="Gross H."/>
        </authorList>
    </citation>
    <scope>NUCLEOTIDE SEQUENCE [LARGE SCALE GENOMIC DNA]</scope>
    <source>
        <strain evidence="3 4">DSM 17513</strain>
    </source>
</reference>
<dbReference type="GO" id="GO:0043190">
    <property type="term" value="C:ATP-binding cassette (ABC) transporter complex"/>
    <property type="evidence" value="ECO:0007669"/>
    <property type="project" value="InterPro"/>
</dbReference>
<dbReference type="GO" id="GO:0022857">
    <property type="term" value="F:transmembrane transporter activity"/>
    <property type="evidence" value="ECO:0007669"/>
    <property type="project" value="InterPro"/>
</dbReference>
<organism evidence="3 4">
    <name type="scientific">Pseudoduganella dura</name>
    <dbReference type="NCBI Taxonomy" id="321982"/>
    <lineage>
        <taxon>Bacteria</taxon>
        <taxon>Pseudomonadati</taxon>
        <taxon>Pseudomonadota</taxon>
        <taxon>Betaproteobacteria</taxon>
        <taxon>Burkholderiales</taxon>
        <taxon>Oxalobacteraceae</taxon>
        <taxon>Telluria group</taxon>
        <taxon>Pseudoduganella</taxon>
    </lineage>
</organism>
<comment type="caution">
    <text evidence="3">The sequence shown here is derived from an EMBL/GenBank/DDBJ whole genome shotgun (WGS) entry which is preliminary data.</text>
</comment>
<dbReference type="Gene3D" id="3.40.190.100">
    <property type="entry name" value="Glycine betaine-binding periplasmic protein, domain 2"/>
    <property type="match status" value="1"/>
</dbReference>
<dbReference type="RefSeq" id="WP_155708802.1">
    <property type="nucleotide sequence ID" value="NZ_BMWU01000009.1"/>
</dbReference>
<dbReference type="GO" id="GO:0015871">
    <property type="term" value="P:choline transport"/>
    <property type="evidence" value="ECO:0007669"/>
    <property type="project" value="InterPro"/>
</dbReference>
<dbReference type="EMBL" id="WNWM01000002">
    <property type="protein sequence ID" value="MUI12922.1"/>
    <property type="molecule type" value="Genomic_DNA"/>
</dbReference>
<gene>
    <name evidence="3" type="ORF">GJV26_10695</name>
</gene>
<name>A0A6I3XIC2_9BURK</name>
<dbReference type="Proteomes" id="UP000431684">
    <property type="component" value="Unassembled WGS sequence"/>
</dbReference>
<evidence type="ECO:0000256" key="1">
    <source>
        <dbReference type="SAM" id="SignalP"/>
    </source>
</evidence>
<dbReference type="SUPFAM" id="SSF53850">
    <property type="entry name" value="Periplasmic binding protein-like II"/>
    <property type="match status" value="1"/>
</dbReference>
<dbReference type="GO" id="GO:0033265">
    <property type="term" value="F:choline binding"/>
    <property type="evidence" value="ECO:0007669"/>
    <property type="project" value="InterPro"/>
</dbReference>
<evidence type="ECO:0000313" key="4">
    <source>
        <dbReference type="Proteomes" id="UP000431684"/>
    </source>
</evidence>
<dbReference type="Gene3D" id="3.40.190.10">
    <property type="entry name" value="Periplasmic binding protein-like II"/>
    <property type="match status" value="1"/>
</dbReference>
<accession>A0A6I3XIC2</accession>
<feature type="chain" id="PRO_5026225512" evidence="1">
    <location>
        <begin position="21"/>
        <end position="313"/>
    </location>
</feature>
<sequence length="313" mass="33479">MKRFLMIATLACAATATVHAAGAPAVDAPSCRVVKMADPGWTDIAATNALAGIVLESLGYEQKVLPLSVPITYAGLQKNQVDVFLGNWMPAQRTLVEPLLKSGAVEQVRANLPQAKFTLAVPEHVARAGVRTFADLAKHADRFQRRIYGIESGAPANAVIKKLLAAKSHGLEGWTLVESSEQGMLSQVARAARSNDWIVFLAWEPHQMNNTFKLVYLDGGAADFGPASVHTVTRKGYRAACPNASRLFAQIEFTAPLEHAIIADVTAKKDTARASALRQLKAQPALLERWLAGVTTLAGTDAKAAVLARLANP</sequence>
<dbReference type="InterPro" id="IPR017783">
    <property type="entry name" value="ABC_choline_sub-bd"/>
</dbReference>
<dbReference type="Pfam" id="PF04069">
    <property type="entry name" value="OpuAC"/>
    <property type="match status" value="1"/>
</dbReference>
<dbReference type="GO" id="GO:0042597">
    <property type="term" value="C:periplasmic space"/>
    <property type="evidence" value="ECO:0007669"/>
    <property type="project" value="InterPro"/>
</dbReference>
<dbReference type="CDD" id="cd13640">
    <property type="entry name" value="PBP2_ChoX"/>
    <property type="match status" value="1"/>
</dbReference>
<evidence type="ECO:0000259" key="2">
    <source>
        <dbReference type="Pfam" id="PF04069"/>
    </source>
</evidence>
<keyword evidence="4" id="KW-1185">Reference proteome</keyword>
<dbReference type="InterPro" id="IPR007210">
    <property type="entry name" value="ABC_Gly_betaine_transp_sub-bd"/>
</dbReference>
<protein>
    <submittedName>
        <fullName evidence="3">Glycine/betaine ABC transporter substrate-binding protein</fullName>
    </submittedName>
</protein>
<evidence type="ECO:0000313" key="3">
    <source>
        <dbReference type="EMBL" id="MUI12922.1"/>
    </source>
</evidence>
<feature type="domain" description="ABC-type glycine betaine transport system substrate-binding" evidence="2">
    <location>
        <begin position="34"/>
        <end position="276"/>
    </location>
</feature>
<dbReference type="OrthoDB" id="9787902at2"/>
<proteinExistence type="predicted"/>
<keyword evidence="1" id="KW-0732">Signal</keyword>
<feature type="signal peptide" evidence="1">
    <location>
        <begin position="1"/>
        <end position="20"/>
    </location>
</feature>